<keyword evidence="3 4" id="KW-0418">Kinase</keyword>
<evidence type="ECO:0000313" key="7">
    <source>
        <dbReference type="Proteomes" id="UP001341444"/>
    </source>
</evidence>
<comment type="caution">
    <text evidence="6">The sequence shown here is derived from an EMBL/GenBank/DDBJ whole genome shotgun (WGS) entry which is preliminary data.</text>
</comment>
<comment type="similarity">
    <text evidence="1 4">Belongs to the carbohydrate kinase PfkB family.</text>
</comment>
<dbReference type="PROSITE" id="PS00584">
    <property type="entry name" value="PFKB_KINASES_2"/>
    <property type="match status" value="1"/>
</dbReference>
<name>A0ABU6MNJ5_9BACI</name>
<dbReference type="SUPFAM" id="SSF53613">
    <property type="entry name" value="Ribokinase-like"/>
    <property type="match status" value="1"/>
</dbReference>
<dbReference type="Proteomes" id="UP001341444">
    <property type="component" value="Unassembled WGS sequence"/>
</dbReference>
<accession>A0ABU6MNJ5</accession>
<dbReference type="InterPro" id="IPR011611">
    <property type="entry name" value="PfkB_dom"/>
</dbReference>
<keyword evidence="7" id="KW-1185">Reference proteome</keyword>
<keyword evidence="2 4" id="KW-0808">Transferase</keyword>
<dbReference type="InterPro" id="IPR029056">
    <property type="entry name" value="Ribokinase-like"/>
</dbReference>
<evidence type="ECO:0000256" key="3">
    <source>
        <dbReference type="ARBA" id="ARBA00022777"/>
    </source>
</evidence>
<dbReference type="InterPro" id="IPR002173">
    <property type="entry name" value="Carboh/pur_kinase_PfkB_CS"/>
</dbReference>
<dbReference type="PANTHER" id="PTHR10584">
    <property type="entry name" value="SUGAR KINASE"/>
    <property type="match status" value="1"/>
</dbReference>
<organism evidence="6 7">
    <name type="scientific">Heyndrickxia acidicola</name>
    <dbReference type="NCBI Taxonomy" id="209389"/>
    <lineage>
        <taxon>Bacteria</taxon>
        <taxon>Bacillati</taxon>
        <taxon>Bacillota</taxon>
        <taxon>Bacilli</taxon>
        <taxon>Bacillales</taxon>
        <taxon>Bacillaceae</taxon>
        <taxon>Heyndrickxia</taxon>
    </lineage>
</organism>
<dbReference type="PRINTS" id="PR00990">
    <property type="entry name" value="RIBOKINASE"/>
</dbReference>
<sequence length="295" mass="33189">MKNILVLGGVSYNLMVYVDEFPKPVAQTIHSVNSYHETVGSTGAGKSLNLKKLGLDVNFYGIIGEDEYGDKLISYFKKEGIPFHFDISPNGTERHLNFMKNSTGERQSIFLNSTSADIKTNLENVEKFIQKSDIVFLNIIPYCKDFISLLKKHNKEVWVDLHDYDGKNEYHQDFIEVADVIQFSSENNMSYKETMKEFLLNGKKLIICTHGNKGSTILSQDGWLETPALKYDITDTNGAGDAYFSGFLYGVIKGYELMKTAKMASIVGGLAVTSKELVSETLSAEKLEEEYKTLM</sequence>
<dbReference type="PANTHER" id="PTHR10584:SF166">
    <property type="entry name" value="RIBOKINASE"/>
    <property type="match status" value="1"/>
</dbReference>
<evidence type="ECO:0000256" key="1">
    <source>
        <dbReference type="ARBA" id="ARBA00010688"/>
    </source>
</evidence>
<evidence type="ECO:0000256" key="4">
    <source>
        <dbReference type="RuleBase" id="RU003704"/>
    </source>
</evidence>
<evidence type="ECO:0000259" key="5">
    <source>
        <dbReference type="Pfam" id="PF00294"/>
    </source>
</evidence>
<dbReference type="Gene3D" id="3.40.1190.20">
    <property type="match status" value="1"/>
</dbReference>
<dbReference type="GO" id="GO:0016301">
    <property type="term" value="F:kinase activity"/>
    <property type="evidence" value="ECO:0007669"/>
    <property type="project" value="UniProtKB-KW"/>
</dbReference>
<dbReference type="InterPro" id="IPR002139">
    <property type="entry name" value="Ribo/fructo_kinase"/>
</dbReference>
<evidence type="ECO:0000313" key="6">
    <source>
        <dbReference type="EMBL" id="MED1205953.1"/>
    </source>
</evidence>
<gene>
    <name evidence="6" type="ORF">P4T90_23250</name>
</gene>
<protein>
    <submittedName>
        <fullName evidence="6">Carbohydrate kinase family protein</fullName>
    </submittedName>
</protein>
<reference evidence="6 7" key="1">
    <citation type="submission" date="2023-03" db="EMBL/GenBank/DDBJ databases">
        <title>Bacillus Genome Sequencing.</title>
        <authorList>
            <person name="Dunlap C."/>
        </authorList>
    </citation>
    <scope>NUCLEOTIDE SEQUENCE [LARGE SCALE GENOMIC DNA]</scope>
    <source>
        <strain evidence="6 7">B-23453</strain>
    </source>
</reference>
<evidence type="ECO:0000256" key="2">
    <source>
        <dbReference type="ARBA" id="ARBA00022679"/>
    </source>
</evidence>
<proteinExistence type="inferred from homology"/>
<feature type="domain" description="Carbohydrate kinase PfkB" evidence="5">
    <location>
        <begin position="1"/>
        <end position="277"/>
    </location>
</feature>
<dbReference type="RefSeq" id="WP_066269908.1">
    <property type="nucleotide sequence ID" value="NZ_JARMAB010000044.1"/>
</dbReference>
<dbReference type="Pfam" id="PF00294">
    <property type="entry name" value="PfkB"/>
    <property type="match status" value="1"/>
</dbReference>
<dbReference type="EMBL" id="JARMAB010000044">
    <property type="protein sequence ID" value="MED1205953.1"/>
    <property type="molecule type" value="Genomic_DNA"/>
</dbReference>